<evidence type="ECO:0000256" key="9">
    <source>
        <dbReference type="ARBA" id="ARBA00049152"/>
    </source>
</evidence>
<dbReference type="EC" id="2.1.3.15" evidence="10"/>
<dbReference type="EMBL" id="CP053923">
    <property type="protein sequence ID" value="QNT70432.1"/>
    <property type="molecule type" value="Genomic_DNA"/>
</dbReference>
<dbReference type="PANTHER" id="PTHR42853">
    <property type="entry name" value="ACETYL-COENZYME A CARBOXYLASE CARBOXYL TRANSFERASE SUBUNIT ALPHA"/>
    <property type="match status" value="1"/>
</dbReference>
<protein>
    <recommendedName>
        <fullName evidence="10">Acetyl-coenzyme A carboxylase carboxyl transferase subunit alpha</fullName>
        <shortName evidence="10">ACCase subunit alpha</shortName>
        <shortName evidence="10">Acetyl-CoA carboxylase carboxyltransferase subunit alpha</shortName>
        <ecNumber evidence="10">2.1.3.15</ecNumber>
    </recommendedName>
</protein>
<evidence type="ECO:0000256" key="2">
    <source>
        <dbReference type="ARBA" id="ARBA00022516"/>
    </source>
</evidence>
<evidence type="ECO:0000313" key="13">
    <source>
        <dbReference type="Proteomes" id="UP000516369"/>
    </source>
</evidence>
<dbReference type="GO" id="GO:0003989">
    <property type="term" value="F:acetyl-CoA carboxylase activity"/>
    <property type="evidence" value="ECO:0007669"/>
    <property type="project" value="InterPro"/>
</dbReference>
<comment type="similarity">
    <text evidence="10">Belongs to the AccA family.</text>
</comment>
<dbReference type="NCBIfam" id="NF041504">
    <property type="entry name" value="AccA_sub"/>
    <property type="match status" value="1"/>
</dbReference>
<evidence type="ECO:0000256" key="8">
    <source>
        <dbReference type="ARBA" id="ARBA00023160"/>
    </source>
</evidence>
<evidence type="ECO:0000256" key="3">
    <source>
        <dbReference type="ARBA" id="ARBA00022679"/>
    </source>
</evidence>
<proteinExistence type="inferred from homology"/>
<evidence type="ECO:0000259" key="11">
    <source>
        <dbReference type="PROSITE" id="PS50989"/>
    </source>
</evidence>
<name>A0A7H1N3Z6_9PROT</name>
<dbReference type="KEGG" id="dvn:HQ394_15235"/>
<evidence type="ECO:0000313" key="12">
    <source>
        <dbReference type="EMBL" id="QNT70432.1"/>
    </source>
</evidence>
<keyword evidence="3 10" id="KW-0808">Transferase</keyword>
<keyword evidence="10" id="KW-0963">Cytoplasm</keyword>
<keyword evidence="4 10" id="KW-0547">Nucleotide-binding</keyword>
<keyword evidence="8 10" id="KW-0275">Fatty acid biosynthesis</keyword>
<keyword evidence="7 10" id="KW-0443">Lipid metabolism</keyword>
<dbReference type="NCBIfam" id="NF004344">
    <property type="entry name" value="PRK05724.1"/>
    <property type="match status" value="1"/>
</dbReference>
<evidence type="ECO:0000256" key="6">
    <source>
        <dbReference type="ARBA" id="ARBA00022840"/>
    </source>
</evidence>
<reference evidence="12 13" key="1">
    <citation type="submission" date="2020-05" db="EMBL/GenBank/DDBJ databases">
        <title>Complete closed genome sequence of Defluviicoccus vanus.</title>
        <authorList>
            <person name="Bessarab I."/>
            <person name="Arumugam K."/>
            <person name="Maszenan A.M."/>
            <person name="Seviour R.J."/>
            <person name="Williams R.B."/>
        </authorList>
    </citation>
    <scope>NUCLEOTIDE SEQUENCE [LARGE SCALE GENOMIC DNA]</scope>
    <source>
        <strain evidence="12 13">Ben 114</strain>
    </source>
</reference>
<evidence type="ECO:0000256" key="5">
    <source>
        <dbReference type="ARBA" id="ARBA00022832"/>
    </source>
</evidence>
<evidence type="ECO:0000256" key="1">
    <source>
        <dbReference type="ARBA" id="ARBA00004956"/>
    </source>
</evidence>
<comment type="function">
    <text evidence="10">Component of the acetyl coenzyme A carboxylase (ACC) complex. First, biotin carboxylase catalyzes the carboxylation of biotin on its carrier protein (BCCP) and then the CO(2) group is transferred by the carboxyltransferase to acetyl-CoA to form malonyl-CoA.</text>
</comment>
<evidence type="ECO:0000256" key="4">
    <source>
        <dbReference type="ARBA" id="ARBA00022741"/>
    </source>
</evidence>
<comment type="pathway">
    <text evidence="1 10">Lipid metabolism; malonyl-CoA biosynthesis; malonyl-CoA from acetyl-CoA: step 1/1.</text>
</comment>
<evidence type="ECO:0000256" key="7">
    <source>
        <dbReference type="ARBA" id="ARBA00023098"/>
    </source>
</evidence>
<accession>A0A7H1N3Z6</accession>
<dbReference type="RefSeq" id="WP_190260911.1">
    <property type="nucleotide sequence ID" value="NZ_CP053923.1"/>
</dbReference>
<dbReference type="GO" id="GO:2001295">
    <property type="term" value="P:malonyl-CoA biosynthetic process"/>
    <property type="evidence" value="ECO:0007669"/>
    <property type="project" value="UniProtKB-UniRule"/>
</dbReference>
<sequence>MRTFLDFEKPIAELESKIDELRHISSSSELNIAEEVTRLQDKLNSMLRQTYNKLTPWQKAQVARHAERPHTLDYIGRLIEEFTPLAGDRLFGEDAAMIGGIGRFRGRSIVVLGQEKGSTTETRIRHNFGMARPEGYRKAQRLMRLADRFRLPVLTFVDTPGAYPGVDAEARGQAEAIARCIETCLDLRVPMVAVVIGEGGSGGAIALAAADRVLILEHAIYSVISPEGCASILWREGENVKTAAEQLRLTSFDLLRLGVVERVIHEPLGGAHRGPEEAIDRVGDAIAEALDELLALAEPDLRALRRQRFLTIGAAA</sequence>
<dbReference type="GO" id="GO:0016743">
    <property type="term" value="F:carboxyl- or carbamoyltransferase activity"/>
    <property type="evidence" value="ECO:0007669"/>
    <property type="project" value="UniProtKB-UniRule"/>
</dbReference>
<organism evidence="12 13">
    <name type="scientific">Defluviicoccus vanus</name>
    <dbReference type="NCBI Taxonomy" id="111831"/>
    <lineage>
        <taxon>Bacteria</taxon>
        <taxon>Pseudomonadati</taxon>
        <taxon>Pseudomonadota</taxon>
        <taxon>Alphaproteobacteria</taxon>
        <taxon>Rhodospirillales</taxon>
        <taxon>Rhodospirillaceae</taxon>
        <taxon>Defluviicoccus</taxon>
    </lineage>
</organism>
<dbReference type="GO" id="GO:0005524">
    <property type="term" value="F:ATP binding"/>
    <property type="evidence" value="ECO:0007669"/>
    <property type="project" value="UniProtKB-KW"/>
</dbReference>
<dbReference type="PANTHER" id="PTHR42853:SF3">
    <property type="entry name" value="ACETYL-COENZYME A CARBOXYLASE CARBOXYL TRANSFERASE SUBUNIT ALPHA, CHLOROPLASTIC"/>
    <property type="match status" value="1"/>
</dbReference>
<comment type="subcellular location">
    <subcellularLocation>
        <location evidence="10">Cytoplasm</location>
    </subcellularLocation>
</comment>
<dbReference type="PRINTS" id="PR01069">
    <property type="entry name" value="ACCCTRFRASEA"/>
</dbReference>
<feature type="domain" description="CoA carboxyltransferase C-terminal" evidence="11">
    <location>
        <begin position="38"/>
        <end position="292"/>
    </location>
</feature>
<dbReference type="SUPFAM" id="SSF52096">
    <property type="entry name" value="ClpP/crotonase"/>
    <property type="match status" value="1"/>
</dbReference>
<dbReference type="InterPro" id="IPR001095">
    <property type="entry name" value="Acetyl_CoA_COase_a_su"/>
</dbReference>
<dbReference type="InterPro" id="IPR011763">
    <property type="entry name" value="COA_CT_C"/>
</dbReference>
<keyword evidence="13" id="KW-1185">Reference proteome</keyword>
<dbReference type="Pfam" id="PF03255">
    <property type="entry name" value="ACCA"/>
    <property type="match status" value="1"/>
</dbReference>
<keyword evidence="5 10" id="KW-0276">Fatty acid metabolism</keyword>
<keyword evidence="2 10" id="KW-0444">Lipid biosynthesis</keyword>
<dbReference type="NCBIfam" id="TIGR00513">
    <property type="entry name" value="accA"/>
    <property type="match status" value="1"/>
</dbReference>
<dbReference type="PROSITE" id="PS50989">
    <property type="entry name" value="COA_CT_CTER"/>
    <property type="match status" value="1"/>
</dbReference>
<dbReference type="GO" id="GO:0006633">
    <property type="term" value="P:fatty acid biosynthetic process"/>
    <property type="evidence" value="ECO:0007669"/>
    <property type="project" value="UniProtKB-KW"/>
</dbReference>
<dbReference type="Gene3D" id="3.90.226.10">
    <property type="entry name" value="2-enoyl-CoA Hydratase, Chain A, domain 1"/>
    <property type="match status" value="1"/>
</dbReference>
<dbReference type="Proteomes" id="UP000516369">
    <property type="component" value="Chromosome"/>
</dbReference>
<dbReference type="HAMAP" id="MF_00823">
    <property type="entry name" value="AcetylCoA_CT_alpha"/>
    <property type="match status" value="1"/>
</dbReference>
<dbReference type="GO" id="GO:0009317">
    <property type="term" value="C:acetyl-CoA carboxylase complex"/>
    <property type="evidence" value="ECO:0007669"/>
    <property type="project" value="InterPro"/>
</dbReference>
<evidence type="ECO:0000256" key="10">
    <source>
        <dbReference type="HAMAP-Rule" id="MF_00823"/>
    </source>
</evidence>
<gene>
    <name evidence="10" type="primary">accA</name>
    <name evidence="12" type="ORF">HQ394_15235</name>
</gene>
<keyword evidence="6 10" id="KW-0067">ATP-binding</keyword>
<dbReference type="AlphaFoldDB" id="A0A7H1N3Z6"/>
<keyword evidence="12" id="KW-0436">Ligase</keyword>
<dbReference type="InterPro" id="IPR029045">
    <property type="entry name" value="ClpP/crotonase-like_dom_sf"/>
</dbReference>
<comment type="subunit">
    <text evidence="10">Acetyl-CoA carboxylase is a heterohexamer composed of biotin carboxyl carrier protein (AccB), biotin carboxylase (AccC) and two subunits each of ACCase subunit alpha (AccA) and ACCase subunit beta (AccD).</text>
</comment>
<dbReference type="UniPathway" id="UPA00655">
    <property type="reaction ID" value="UER00711"/>
</dbReference>
<comment type="catalytic activity">
    <reaction evidence="9 10">
        <text>N(6)-carboxybiotinyl-L-lysyl-[protein] + acetyl-CoA = N(6)-biotinyl-L-lysyl-[protein] + malonyl-CoA</text>
        <dbReference type="Rhea" id="RHEA:54728"/>
        <dbReference type="Rhea" id="RHEA-COMP:10505"/>
        <dbReference type="Rhea" id="RHEA-COMP:10506"/>
        <dbReference type="ChEBI" id="CHEBI:57288"/>
        <dbReference type="ChEBI" id="CHEBI:57384"/>
        <dbReference type="ChEBI" id="CHEBI:83144"/>
        <dbReference type="ChEBI" id="CHEBI:83145"/>
        <dbReference type="EC" id="2.1.3.15"/>
    </reaction>
</comment>